<evidence type="ECO:0000313" key="4">
    <source>
        <dbReference type="Proteomes" id="UP000752814"/>
    </source>
</evidence>
<gene>
    <name evidence="3" type="ORF">A3207_05050</name>
</gene>
<reference evidence="3" key="1">
    <citation type="submission" date="2016-03" db="EMBL/GenBank/DDBJ databases">
        <authorList>
            <person name="Borrel G."/>
            <person name="Mccann A."/>
            <person name="O'Toole P.W."/>
        </authorList>
    </citation>
    <scope>NUCLEOTIDE SEQUENCE</scope>
    <source>
        <strain evidence="3">183</strain>
    </source>
</reference>
<sequence length="288" mass="31329">MNGEDGNVTLCIGCGKCSSVCPSTNPFKVMMYMNNRASNAKIPESFYETGYVMQVGNHPSRTEAPYVPTGDDVYLMSGCTVECKLPFLKYATAVAIDAMGIKHSELPNSTCCTFPIPFRSLSDSERDEYKLKMGHQAKNKEIITICPGCAEELNNSGVNARHISKLLYENKNKISELPGVSLKVALEPGCALEYFSKEFEEIVRATGATPIGNKIGCCGKSVKGVSNQLMIERQTEIKDADAVIVGCPFCTFKYDTAPNGIPVLHISELIALAAGNSATQKYHRLKLS</sequence>
<evidence type="ECO:0000259" key="2">
    <source>
        <dbReference type="PROSITE" id="PS51379"/>
    </source>
</evidence>
<dbReference type="PANTHER" id="PTHR42947">
    <property type="entry name" value="COB--COM HETERODISULFIDE REDUCTASE SUBUNIT B 1"/>
    <property type="match status" value="1"/>
</dbReference>
<dbReference type="AlphaFoldDB" id="A0A8J8TE55"/>
<dbReference type="SUPFAM" id="SSF46548">
    <property type="entry name" value="alpha-helical ferredoxin"/>
    <property type="match status" value="1"/>
</dbReference>
<protein>
    <recommendedName>
        <fullName evidence="2">4Fe-4S ferredoxin-type domain-containing protein</fullName>
    </recommendedName>
</protein>
<keyword evidence="1" id="KW-0560">Oxidoreductase</keyword>
<dbReference type="Proteomes" id="UP000752814">
    <property type="component" value="Unassembled WGS sequence"/>
</dbReference>
<feature type="domain" description="4Fe-4S ferredoxin-type" evidence="2">
    <location>
        <begin position="2"/>
        <end position="32"/>
    </location>
</feature>
<dbReference type="EMBL" id="LVVT01000024">
    <property type="protein sequence ID" value="TQS81241.1"/>
    <property type="molecule type" value="Genomic_DNA"/>
</dbReference>
<proteinExistence type="predicted"/>
<evidence type="ECO:0000256" key="1">
    <source>
        <dbReference type="ARBA" id="ARBA00023002"/>
    </source>
</evidence>
<dbReference type="InterPro" id="IPR004017">
    <property type="entry name" value="Cys_rich_dom"/>
</dbReference>
<dbReference type="GO" id="GO:0016491">
    <property type="term" value="F:oxidoreductase activity"/>
    <property type="evidence" value="ECO:0007669"/>
    <property type="project" value="UniProtKB-KW"/>
</dbReference>
<comment type="caution">
    <text evidence="3">The sequence shown here is derived from an EMBL/GenBank/DDBJ whole genome shotgun (WGS) entry which is preliminary data.</text>
</comment>
<dbReference type="PANTHER" id="PTHR42947:SF1">
    <property type="entry name" value="COB--COM HETERODISULFIDE REDUCTASE SUBUNIT B 1"/>
    <property type="match status" value="1"/>
</dbReference>
<dbReference type="InterPro" id="IPR051278">
    <property type="entry name" value="HdrB/HdrD_reductase"/>
</dbReference>
<dbReference type="PROSITE" id="PS51379">
    <property type="entry name" value="4FE4S_FER_2"/>
    <property type="match status" value="1"/>
</dbReference>
<dbReference type="PROSITE" id="PS00198">
    <property type="entry name" value="4FE4S_FER_1"/>
    <property type="match status" value="1"/>
</dbReference>
<evidence type="ECO:0000313" key="3">
    <source>
        <dbReference type="EMBL" id="TQS81241.1"/>
    </source>
</evidence>
<dbReference type="InterPro" id="IPR017900">
    <property type="entry name" value="4Fe4S_Fe_S_CS"/>
</dbReference>
<dbReference type="InterPro" id="IPR017896">
    <property type="entry name" value="4Fe4S_Fe-S-bd"/>
</dbReference>
<organism evidence="3 4">
    <name type="scientific">Candidatus Methanomassiliicoccus intestinalis</name>
    <dbReference type="NCBI Taxonomy" id="1406512"/>
    <lineage>
        <taxon>Archaea</taxon>
        <taxon>Methanobacteriati</taxon>
        <taxon>Thermoplasmatota</taxon>
        <taxon>Thermoplasmata</taxon>
        <taxon>Methanomassiliicoccales</taxon>
        <taxon>Methanomassiliicoccaceae</taxon>
        <taxon>Methanomassiliicoccus</taxon>
    </lineage>
</organism>
<dbReference type="Pfam" id="PF02754">
    <property type="entry name" value="CCG"/>
    <property type="match status" value="2"/>
</dbReference>
<accession>A0A8J8TE55</accession>
<name>A0A8J8TE55_9ARCH</name>